<sequence length="345" mass="37158">MATLTVARWEWRSGGEPRRKRGGRGGSRPRGTDGGDGAVRRRPQRRLVAAGVAETAAARGCTARERWEARESSAKWGKSERVRRRSLNRERGGQTWPREAGIAGRRGEVGKEREAGFENRIPAISGAGAGGRERGVGAGNAAHARAWSTWPEGGGDVGAATVAGAAARRERREVGEGPDRLGRRTSGCDKLHLEKAKDLRQHAHILYRIPRQVSVGASVKRGRLIPYHIVCMVSAEAPISPLPVRGLLAVCHETLRPDLPKPCDQSGFRLKVLSSSGRSPMVKAVKPHGEDNGTRTAKDGAPWRRLYILGEGCPPKEGDFAILAALAGLWAGIRQPGPLEAHVCQ</sequence>
<protein>
    <submittedName>
        <fullName evidence="2">Retrotransposon protein, putative, Ty3-gypsy subclass</fullName>
    </submittedName>
</protein>
<name>Q2QXV1_ORYSJ</name>
<organism evidence="2">
    <name type="scientific">Oryza sativa subsp. japonica</name>
    <name type="common">Rice</name>
    <dbReference type="NCBI Taxonomy" id="39947"/>
    <lineage>
        <taxon>Eukaryota</taxon>
        <taxon>Viridiplantae</taxon>
        <taxon>Streptophyta</taxon>
        <taxon>Embryophyta</taxon>
        <taxon>Tracheophyta</taxon>
        <taxon>Spermatophyta</taxon>
        <taxon>Magnoliopsida</taxon>
        <taxon>Liliopsida</taxon>
        <taxon>Poales</taxon>
        <taxon>Poaceae</taxon>
        <taxon>BOP clade</taxon>
        <taxon>Oryzoideae</taxon>
        <taxon>Oryzeae</taxon>
        <taxon>Oryzinae</taxon>
        <taxon>Oryza</taxon>
        <taxon>Oryza sativa</taxon>
    </lineage>
</organism>
<evidence type="ECO:0000256" key="1">
    <source>
        <dbReference type="SAM" id="MobiDB-lite"/>
    </source>
</evidence>
<evidence type="ECO:0000313" key="2">
    <source>
        <dbReference type="EMBL" id="ABA96439.1"/>
    </source>
</evidence>
<feature type="region of interest" description="Disordered" evidence="1">
    <location>
        <begin position="165"/>
        <end position="186"/>
    </location>
</feature>
<feature type="region of interest" description="Disordered" evidence="1">
    <location>
        <begin position="1"/>
        <end position="60"/>
    </location>
</feature>
<feature type="compositionally biased region" description="Low complexity" evidence="1">
    <location>
        <begin position="49"/>
        <end position="58"/>
    </location>
</feature>
<dbReference type="AlphaFoldDB" id="Q2QXV1"/>
<accession>Q2QXV1</accession>
<dbReference type="EMBL" id="DP000011">
    <property type="protein sequence ID" value="ABA96439.1"/>
    <property type="molecule type" value="Genomic_DNA"/>
</dbReference>
<reference evidence="2" key="2">
    <citation type="submission" date="2005-04" db="EMBL/GenBank/DDBJ databases">
        <authorList>
            <person name="Buell C.R."/>
            <person name="Wing R.A."/>
            <person name="McCombie W.A."/>
            <person name="Ouyang S."/>
        </authorList>
    </citation>
    <scope>NUCLEOTIDE SEQUENCE</scope>
</reference>
<reference evidence="2" key="3">
    <citation type="submission" date="2006-01" db="EMBL/GenBank/DDBJ databases">
        <authorList>
            <person name="Buell R."/>
        </authorList>
    </citation>
    <scope>NUCLEOTIDE SEQUENCE</scope>
</reference>
<reference evidence="2" key="1">
    <citation type="journal article" date="2005" name="BMC Biol.">
        <title>The sequence of rice chromosomes 11 and 12, rich in disease resistance genes and recent gene duplications.</title>
        <authorList>
            <consortium name="The rice chromosomes 11 and 12 sequencing consortia"/>
        </authorList>
    </citation>
    <scope>NUCLEOTIDE SEQUENCE [LARGE SCALE GENOMIC DNA]</scope>
</reference>
<feature type="compositionally biased region" description="Basic and acidic residues" evidence="1">
    <location>
        <begin position="167"/>
        <end position="186"/>
    </location>
</feature>
<feature type="compositionally biased region" description="Gly residues" evidence="1">
    <location>
        <begin position="24"/>
        <end position="37"/>
    </location>
</feature>
<proteinExistence type="predicted"/>
<gene>
    <name evidence="2" type="ordered locus">LOC_Os12g04800</name>
</gene>